<name>A0A3B5BBJ7_9TELE</name>
<evidence type="ECO:0000256" key="2">
    <source>
        <dbReference type="ARBA" id="ARBA00022487"/>
    </source>
</evidence>
<dbReference type="STRING" id="144197.ENSSPAP00000030301"/>
<evidence type="ECO:0000313" key="6">
    <source>
        <dbReference type="Ensembl" id="ENSSPAP00000030301.1"/>
    </source>
</evidence>
<feature type="domain" description="Carboxylesterase type B" evidence="5">
    <location>
        <begin position="4"/>
        <end position="78"/>
    </location>
</feature>
<dbReference type="GO" id="GO:0005615">
    <property type="term" value="C:extracellular space"/>
    <property type="evidence" value="ECO:0007669"/>
    <property type="project" value="TreeGrafter"/>
</dbReference>
<protein>
    <recommendedName>
        <fullName evidence="5">Carboxylesterase type B domain-containing protein</fullName>
    </recommendedName>
</protein>
<evidence type="ECO:0000259" key="5">
    <source>
        <dbReference type="Pfam" id="PF00135"/>
    </source>
</evidence>
<evidence type="ECO:0000256" key="3">
    <source>
        <dbReference type="ARBA" id="ARBA00022801"/>
    </source>
</evidence>
<keyword evidence="2" id="KW-0719">Serine esterase</keyword>
<keyword evidence="3" id="KW-0378">Hydrolase</keyword>
<dbReference type="GeneTree" id="ENSGT00940000156231"/>
<dbReference type="GO" id="GO:0003990">
    <property type="term" value="F:acetylcholinesterase activity"/>
    <property type="evidence" value="ECO:0007669"/>
    <property type="project" value="TreeGrafter"/>
</dbReference>
<accession>A0A3B5BBJ7</accession>
<dbReference type="InterPro" id="IPR050654">
    <property type="entry name" value="AChE-related_enzymes"/>
</dbReference>
<dbReference type="AlphaFoldDB" id="A0A3B5BBJ7"/>
<sequence>MSDTSGSEDCLYLNIWVPHGMSTDLPVMVWIFGGGFMIGNSMGYITDTNLYNGQKIAEKGNVIVVTVGYRVGPLGFLS</sequence>
<reference evidence="6" key="1">
    <citation type="submission" date="2023-09" db="UniProtKB">
        <authorList>
            <consortium name="Ensembl"/>
        </authorList>
    </citation>
    <scope>IDENTIFICATION</scope>
</reference>
<dbReference type="GO" id="GO:0019695">
    <property type="term" value="P:choline metabolic process"/>
    <property type="evidence" value="ECO:0007669"/>
    <property type="project" value="TreeGrafter"/>
</dbReference>
<dbReference type="InterPro" id="IPR002018">
    <property type="entry name" value="CarbesteraseB"/>
</dbReference>
<keyword evidence="4" id="KW-0812">Transmembrane</keyword>
<dbReference type="PANTHER" id="PTHR43918">
    <property type="entry name" value="ACETYLCHOLINESTERASE"/>
    <property type="match status" value="1"/>
</dbReference>
<dbReference type="Gene3D" id="3.40.50.1820">
    <property type="entry name" value="alpha/beta hydrolase"/>
    <property type="match status" value="1"/>
</dbReference>
<evidence type="ECO:0000256" key="4">
    <source>
        <dbReference type="SAM" id="Phobius"/>
    </source>
</evidence>
<dbReference type="SUPFAM" id="SSF53474">
    <property type="entry name" value="alpha/beta-Hydrolases"/>
    <property type="match status" value="1"/>
</dbReference>
<dbReference type="PROSITE" id="PS00941">
    <property type="entry name" value="CARBOXYLESTERASE_B_2"/>
    <property type="match status" value="1"/>
</dbReference>
<evidence type="ECO:0000256" key="1">
    <source>
        <dbReference type="ARBA" id="ARBA00005964"/>
    </source>
</evidence>
<feature type="transmembrane region" description="Helical" evidence="4">
    <location>
        <begin position="27"/>
        <end position="45"/>
    </location>
</feature>
<comment type="similarity">
    <text evidence="1">Belongs to the type-B carboxylesterase/lipase family.</text>
</comment>
<keyword evidence="4" id="KW-1133">Transmembrane helix</keyword>
<dbReference type="Pfam" id="PF00135">
    <property type="entry name" value="COesterase"/>
    <property type="match status" value="1"/>
</dbReference>
<proteinExistence type="inferred from homology"/>
<dbReference type="GO" id="GO:0005886">
    <property type="term" value="C:plasma membrane"/>
    <property type="evidence" value="ECO:0007669"/>
    <property type="project" value="TreeGrafter"/>
</dbReference>
<dbReference type="Ensembl" id="ENSSPAT00000030795.1">
    <property type="protein sequence ID" value="ENSSPAP00000030301.1"/>
    <property type="gene ID" value="ENSSPAG00000022759.1"/>
</dbReference>
<organism evidence="6">
    <name type="scientific">Stegastes partitus</name>
    <name type="common">bicolor damselfish</name>
    <dbReference type="NCBI Taxonomy" id="144197"/>
    <lineage>
        <taxon>Eukaryota</taxon>
        <taxon>Metazoa</taxon>
        <taxon>Chordata</taxon>
        <taxon>Craniata</taxon>
        <taxon>Vertebrata</taxon>
        <taxon>Euteleostomi</taxon>
        <taxon>Actinopterygii</taxon>
        <taxon>Neopterygii</taxon>
        <taxon>Teleostei</taxon>
        <taxon>Neoteleostei</taxon>
        <taxon>Acanthomorphata</taxon>
        <taxon>Ovalentaria</taxon>
        <taxon>Pomacentridae</taxon>
        <taxon>Stegastes</taxon>
    </lineage>
</organism>
<keyword evidence="4" id="KW-0472">Membrane</keyword>
<dbReference type="GO" id="GO:0006581">
    <property type="term" value="P:acetylcholine catabolic process"/>
    <property type="evidence" value="ECO:0007669"/>
    <property type="project" value="TreeGrafter"/>
</dbReference>
<dbReference type="InterPro" id="IPR029058">
    <property type="entry name" value="AB_hydrolase_fold"/>
</dbReference>
<dbReference type="PANTHER" id="PTHR43918:SF4">
    <property type="entry name" value="CARBOXYLIC ESTER HYDROLASE"/>
    <property type="match status" value="1"/>
</dbReference>
<dbReference type="InterPro" id="IPR019819">
    <property type="entry name" value="Carboxylesterase_B_CS"/>
</dbReference>